<dbReference type="Proteomes" id="UP000008022">
    <property type="component" value="Unassembled WGS sequence"/>
</dbReference>
<organism evidence="1 2">
    <name type="scientific">Oryza rufipogon</name>
    <name type="common">Brownbeard rice</name>
    <name type="synonym">Asian wild rice</name>
    <dbReference type="NCBI Taxonomy" id="4529"/>
    <lineage>
        <taxon>Eukaryota</taxon>
        <taxon>Viridiplantae</taxon>
        <taxon>Streptophyta</taxon>
        <taxon>Embryophyta</taxon>
        <taxon>Tracheophyta</taxon>
        <taxon>Spermatophyta</taxon>
        <taxon>Magnoliopsida</taxon>
        <taxon>Liliopsida</taxon>
        <taxon>Poales</taxon>
        <taxon>Poaceae</taxon>
        <taxon>BOP clade</taxon>
        <taxon>Oryzoideae</taxon>
        <taxon>Oryzeae</taxon>
        <taxon>Oryzinae</taxon>
        <taxon>Oryza</taxon>
    </lineage>
</organism>
<reference evidence="1" key="2">
    <citation type="submission" date="2015-06" db="UniProtKB">
        <authorList>
            <consortium name="EnsemblPlants"/>
        </authorList>
    </citation>
    <scope>IDENTIFICATION</scope>
</reference>
<name>A0A0E0NVC5_ORYRU</name>
<dbReference type="HOGENOM" id="CLU_2403493_0_0_1"/>
<keyword evidence="2" id="KW-1185">Reference proteome</keyword>
<evidence type="ECO:0000313" key="1">
    <source>
        <dbReference type="EnsemblPlants" id="ORUFI03G18820.1"/>
    </source>
</evidence>
<sequence length="93" mass="10254">MEFQLLSHMAGEIDNLPTNLHERLPTTASRCSPSVFAGAVRVAEEEDMAIKKCRGAPEIQGRREEGGSVMTQQKPVQAVAVRVRSAVKRRHAE</sequence>
<dbReference type="AlphaFoldDB" id="A0A0E0NVC5"/>
<evidence type="ECO:0000313" key="2">
    <source>
        <dbReference type="Proteomes" id="UP000008022"/>
    </source>
</evidence>
<dbReference type="Gramene" id="ORUFI03G18820.1">
    <property type="protein sequence ID" value="ORUFI03G18820.1"/>
    <property type="gene ID" value="ORUFI03G18820"/>
</dbReference>
<accession>A0A0E0NVC5</accession>
<dbReference type="EnsemblPlants" id="ORUFI03G18820.1">
    <property type="protein sequence ID" value="ORUFI03G18820.1"/>
    <property type="gene ID" value="ORUFI03G18820"/>
</dbReference>
<protein>
    <submittedName>
        <fullName evidence="1">Uncharacterized protein</fullName>
    </submittedName>
</protein>
<reference evidence="2" key="1">
    <citation type="submission" date="2013-06" db="EMBL/GenBank/DDBJ databases">
        <authorList>
            <person name="Zhao Q."/>
        </authorList>
    </citation>
    <scope>NUCLEOTIDE SEQUENCE</scope>
    <source>
        <strain evidence="2">cv. W1943</strain>
    </source>
</reference>
<proteinExistence type="predicted"/>